<accession>A0AAP2D6R7</accession>
<name>A0AAP2D6R7_9BACT</name>
<dbReference type="EMBL" id="JAHESC010000003">
    <property type="protein sequence ID" value="MBT1685616.1"/>
    <property type="molecule type" value="Genomic_DNA"/>
</dbReference>
<dbReference type="SUPFAM" id="SSF49785">
    <property type="entry name" value="Galactose-binding domain-like"/>
    <property type="match status" value="1"/>
</dbReference>
<dbReference type="Pfam" id="PF00754">
    <property type="entry name" value="F5_F8_type_C"/>
    <property type="match status" value="1"/>
</dbReference>
<comment type="caution">
    <text evidence="2">The sequence shown here is derived from an EMBL/GenBank/DDBJ whole genome shotgun (WGS) entry which is preliminary data.</text>
</comment>
<feature type="domain" description="F5/8 type C" evidence="1">
    <location>
        <begin position="219"/>
        <end position="376"/>
    </location>
</feature>
<dbReference type="InterPro" id="IPR000421">
    <property type="entry name" value="FA58C"/>
</dbReference>
<dbReference type="Proteomes" id="UP001319180">
    <property type="component" value="Unassembled WGS sequence"/>
</dbReference>
<evidence type="ECO:0000259" key="1">
    <source>
        <dbReference type="PROSITE" id="PS50022"/>
    </source>
</evidence>
<organism evidence="2 3">
    <name type="scientific">Dawidia soli</name>
    <dbReference type="NCBI Taxonomy" id="2782352"/>
    <lineage>
        <taxon>Bacteria</taxon>
        <taxon>Pseudomonadati</taxon>
        <taxon>Bacteroidota</taxon>
        <taxon>Cytophagia</taxon>
        <taxon>Cytophagales</taxon>
        <taxon>Chryseotaleaceae</taxon>
        <taxon>Dawidia</taxon>
    </lineage>
</organism>
<dbReference type="InterPro" id="IPR008979">
    <property type="entry name" value="Galactose-bd-like_sf"/>
</dbReference>
<evidence type="ECO:0000313" key="2">
    <source>
        <dbReference type="EMBL" id="MBT1685616.1"/>
    </source>
</evidence>
<evidence type="ECO:0000313" key="3">
    <source>
        <dbReference type="Proteomes" id="UP001319180"/>
    </source>
</evidence>
<dbReference type="AlphaFoldDB" id="A0AAP2D6R7"/>
<proteinExistence type="predicted"/>
<dbReference type="PROSITE" id="PS50022">
    <property type="entry name" value="FA58C_3"/>
    <property type="match status" value="1"/>
</dbReference>
<protein>
    <submittedName>
        <fullName evidence="2">Discoidin domain-containing protein</fullName>
    </submittedName>
</protein>
<sequence length="376" mass="42178">MKQLYYLRKGSHPLHAIGIVLLVAVLTACSDMNDLHQEYLDRGEDIYAAKADSVAPHPGRNRVEFEVFVRSQRIKTARFFWNDYQDSSDLVIEGQGIFKKMLENLEERRYIFKLVCLDDFGNRSLPVELSANVYGERYQAQLVSRSVGSTSIDVQGKVTIHWGSAVDGAVAIEVKYTDLAGNSKLQTFPADQPTAVITDFKPDMGYEYRTVYKPDSTSVDSFFTDYAPGTLLSFDKTDWHIVDFSSQHGGADNSVDNFIDGTFKTRWHSLAGGSSYPHHATIDMGVVRTITQFGAWITTFDSPPDGDHRAPDKIKFLVSLDNVVWTDLGEFNFNRFLLGEQTFVVPASTQGRYFRFVGVSGPENNMVMGEVSAYGF</sequence>
<dbReference type="RefSeq" id="WP_254088865.1">
    <property type="nucleotide sequence ID" value="NZ_JAHESC010000003.1"/>
</dbReference>
<reference evidence="2 3" key="1">
    <citation type="submission" date="2021-05" db="EMBL/GenBank/DDBJ databases">
        <title>A Polyphasic approach of four new species of the genus Ohtaekwangia: Ohtaekwangia histidinii sp. nov., Ohtaekwangia cretensis sp. nov., Ohtaekwangia indiensis sp. nov., Ohtaekwangia reichenbachii sp. nov. from diverse environment.</title>
        <authorList>
            <person name="Octaviana S."/>
        </authorList>
    </citation>
    <scope>NUCLEOTIDE SEQUENCE [LARGE SCALE GENOMIC DNA]</scope>
    <source>
        <strain evidence="2 3">PWU37</strain>
    </source>
</reference>
<dbReference type="PROSITE" id="PS51257">
    <property type="entry name" value="PROKAR_LIPOPROTEIN"/>
    <property type="match status" value="1"/>
</dbReference>
<dbReference type="Gene3D" id="2.60.120.260">
    <property type="entry name" value="Galactose-binding domain-like"/>
    <property type="match status" value="1"/>
</dbReference>
<gene>
    <name evidence="2" type="ORF">KK078_03565</name>
</gene>
<keyword evidence="3" id="KW-1185">Reference proteome</keyword>
<dbReference type="Pfam" id="PF16389">
    <property type="entry name" value="DUF4998"/>
    <property type="match status" value="1"/>
</dbReference>